<dbReference type="PANTHER" id="PTHR35730:SF2">
    <property type="entry name" value="KINETOCHORE PROTEIN SPC24 HOMOLOG-RELATED"/>
    <property type="match status" value="1"/>
</dbReference>
<dbReference type="Proteomes" id="UP001454036">
    <property type="component" value="Unassembled WGS sequence"/>
</dbReference>
<keyword evidence="2" id="KW-1185">Reference proteome</keyword>
<sequence length="92" mass="10677">MTDDIDDLESRRVSIEERHHALKKLEQADTRAEMKLSMYASVTRIIPNLEDKSVISGHIVEKDKKVVEKFEFESSVTTDYNTCNSIWKMIDS</sequence>
<dbReference type="Gene3D" id="3.30.160.570">
    <property type="entry name" value="Ncd80 complex, Spc24 subunit"/>
    <property type="match status" value="1"/>
</dbReference>
<dbReference type="InterPro" id="IPR044951">
    <property type="entry name" value="SPC24-like"/>
</dbReference>
<evidence type="ECO:0008006" key="3">
    <source>
        <dbReference type="Google" id="ProtNLM"/>
    </source>
</evidence>
<gene>
    <name evidence="1" type="ORF">LIER_07104</name>
</gene>
<protein>
    <recommendedName>
        <fullName evidence="3">Kinetochore protein Spc24</fullName>
    </recommendedName>
</protein>
<name>A0AAV3PBA5_LITER</name>
<dbReference type="AlphaFoldDB" id="A0AAV3PBA5"/>
<dbReference type="EMBL" id="BAABME010001073">
    <property type="protein sequence ID" value="GAA0147393.1"/>
    <property type="molecule type" value="Genomic_DNA"/>
</dbReference>
<accession>A0AAV3PBA5</accession>
<proteinExistence type="predicted"/>
<dbReference type="GO" id="GO:0051983">
    <property type="term" value="P:regulation of chromosome segregation"/>
    <property type="evidence" value="ECO:0007669"/>
    <property type="project" value="InterPro"/>
</dbReference>
<organism evidence="1 2">
    <name type="scientific">Lithospermum erythrorhizon</name>
    <name type="common">Purple gromwell</name>
    <name type="synonym">Lithospermum officinale var. erythrorhizon</name>
    <dbReference type="NCBI Taxonomy" id="34254"/>
    <lineage>
        <taxon>Eukaryota</taxon>
        <taxon>Viridiplantae</taxon>
        <taxon>Streptophyta</taxon>
        <taxon>Embryophyta</taxon>
        <taxon>Tracheophyta</taxon>
        <taxon>Spermatophyta</taxon>
        <taxon>Magnoliopsida</taxon>
        <taxon>eudicotyledons</taxon>
        <taxon>Gunneridae</taxon>
        <taxon>Pentapetalae</taxon>
        <taxon>asterids</taxon>
        <taxon>lamiids</taxon>
        <taxon>Boraginales</taxon>
        <taxon>Boraginaceae</taxon>
        <taxon>Boraginoideae</taxon>
        <taxon>Lithospermeae</taxon>
        <taxon>Lithospermum</taxon>
    </lineage>
</organism>
<evidence type="ECO:0000313" key="1">
    <source>
        <dbReference type="EMBL" id="GAA0147393.1"/>
    </source>
</evidence>
<comment type="caution">
    <text evidence="1">The sequence shown here is derived from an EMBL/GenBank/DDBJ whole genome shotgun (WGS) entry which is preliminary data.</text>
</comment>
<evidence type="ECO:0000313" key="2">
    <source>
        <dbReference type="Proteomes" id="UP001454036"/>
    </source>
</evidence>
<dbReference type="PANTHER" id="PTHR35730">
    <property type="entry name" value="KINETOCHORE PROTEIN SPC24 HOMOLOG-RELATED"/>
    <property type="match status" value="1"/>
</dbReference>
<reference evidence="1 2" key="1">
    <citation type="submission" date="2024-01" db="EMBL/GenBank/DDBJ databases">
        <title>The complete chloroplast genome sequence of Lithospermum erythrorhizon: insights into the phylogenetic relationship among Boraginaceae species and the maternal lineages of purple gromwells.</title>
        <authorList>
            <person name="Okada T."/>
            <person name="Watanabe K."/>
        </authorList>
    </citation>
    <scope>NUCLEOTIDE SEQUENCE [LARGE SCALE GENOMIC DNA]</scope>
</reference>